<keyword evidence="1" id="KW-1133">Transmembrane helix</keyword>
<proteinExistence type="predicted"/>
<sequence length="65" mass="6623">MMAALDAMPWAMPALLTLLVGTGAILRRGHGAGRKRAASIVMGVALALGAVWIVASIALALRAID</sequence>
<evidence type="ECO:0000313" key="2">
    <source>
        <dbReference type="EMBL" id="MBR0650991.1"/>
    </source>
</evidence>
<evidence type="ECO:0000313" key="3">
    <source>
        <dbReference type="Proteomes" id="UP000698752"/>
    </source>
</evidence>
<dbReference type="Proteomes" id="UP000698752">
    <property type="component" value="Unassembled WGS sequence"/>
</dbReference>
<dbReference type="RefSeq" id="WP_211869660.1">
    <property type="nucleotide sequence ID" value="NZ_JAAEDI010000015.1"/>
</dbReference>
<feature type="transmembrane region" description="Helical" evidence="1">
    <location>
        <begin position="41"/>
        <end position="61"/>
    </location>
</feature>
<reference evidence="3" key="1">
    <citation type="journal article" date="2021" name="Syst. Appl. Microbiol.">
        <title>Roseomonas hellenica sp. nov., isolated from roots of wild-growing Alkanna tinctoria.</title>
        <authorList>
            <person name="Rat A."/>
            <person name="Naranjo H.D."/>
            <person name="Lebbe L."/>
            <person name="Cnockaert M."/>
            <person name="Krigas N."/>
            <person name="Grigoriadou K."/>
            <person name="Maloupa E."/>
            <person name="Willems A."/>
        </authorList>
    </citation>
    <scope>NUCLEOTIDE SEQUENCE [LARGE SCALE GENOMIC DNA]</scope>
    <source>
        <strain evidence="3">LMG 31159</strain>
    </source>
</reference>
<keyword evidence="1" id="KW-0812">Transmembrane</keyword>
<accession>A0ABS5EIY7</accession>
<gene>
    <name evidence="2" type="ORF">GXW78_15060</name>
</gene>
<protein>
    <submittedName>
        <fullName evidence="2">Uncharacterized protein</fullName>
    </submittedName>
</protein>
<dbReference type="EMBL" id="JAAEDI010000015">
    <property type="protein sequence ID" value="MBR0650991.1"/>
    <property type="molecule type" value="Genomic_DNA"/>
</dbReference>
<evidence type="ECO:0000256" key="1">
    <source>
        <dbReference type="SAM" id="Phobius"/>
    </source>
</evidence>
<keyword evidence="1" id="KW-0472">Membrane</keyword>
<keyword evidence="3" id="KW-1185">Reference proteome</keyword>
<comment type="caution">
    <text evidence="2">The sequence shown here is derived from an EMBL/GenBank/DDBJ whole genome shotgun (WGS) entry which is preliminary data.</text>
</comment>
<organism evidence="2 3">
    <name type="scientific">Neoroseomonas terrae</name>
    <dbReference type="NCBI Taxonomy" id="424799"/>
    <lineage>
        <taxon>Bacteria</taxon>
        <taxon>Pseudomonadati</taxon>
        <taxon>Pseudomonadota</taxon>
        <taxon>Alphaproteobacteria</taxon>
        <taxon>Acetobacterales</taxon>
        <taxon>Acetobacteraceae</taxon>
        <taxon>Neoroseomonas</taxon>
    </lineage>
</organism>
<name>A0ABS5EIY7_9PROT</name>